<gene>
    <name evidence="2" type="ORF">OCOJLMKI_3469</name>
</gene>
<dbReference type="RefSeq" id="WP_238245363.1">
    <property type="nucleotide sequence ID" value="NZ_BPQP01000057.1"/>
</dbReference>
<evidence type="ECO:0000259" key="1">
    <source>
        <dbReference type="Pfam" id="PF21834"/>
    </source>
</evidence>
<feature type="domain" description="DUF6894" evidence="1">
    <location>
        <begin position="4"/>
        <end position="71"/>
    </location>
</feature>
<evidence type="ECO:0000313" key="3">
    <source>
        <dbReference type="Proteomes" id="UP001055125"/>
    </source>
</evidence>
<dbReference type="InterPro" id="IPR054189">
    <property type="entry name" value="DUF6894"/>
</dbReference>
<dbReference type="Pfam" id="PF21834">
    <property type="entry name" value="DUF6894"/>
    <property type="match status" value="1"/>
</dbReference>
<dbReference type="EMBL" id="BPQP01000057">
    <property type="protein sequence ID" value="GJD96249.1"/>
    <property type="molecule type" value="Genomic_DNA"/>
</dbReference>
<reference evidence="2" key="2">
    <citation type="submission" date="2021-08" db="EMBL/GenBank/DDBJ databases">
        <authorList>
            <person name="Tani A."/>
            <person name="Ola A."/>
            <person name="Ogura Y."/>
            <person name="Katsura K."/>
            <person name="Hayashi T."/>
        </authorList>
    </citation>
    <scope>NUCLEOTIDE SEQUENCE</scope>
    <source>
        <strain evidence="2">DSM 19015</strain>
    </source>
</reference>
<accession>A0ABQ4RZJ0</accession>
<organism evidence="2 3">
    <name type="scientific">Methylobacterium iners</name>
    <dbReference type="NCBI Taxonomy" id="418707"/>
    <lineage>
        <taxon>Bacteria</taxon>
        <taxon>Pseudomonadati</taxon>
        <taxon>Pseudomonadota</taxon>
        <taxon>Alphaproteobacteria</taxon>
        <taxon>Hyphomicrobiales</taxon>
        <taxon>Methylobacteriaceae</taxon>
        <taxon>Methylobacterium</taxon>
    </lineage>
</organism>
<comment type="caution">
    <text evidence="2">The sequence shown here is derived from an EMBL/GenBank/DDBJ whole genome shotgun (WGS) entry which is preliminary data.</text>
</comment>
<name>A0ABQ4RZJ0_9HYPH</name>
<protein>
    <recommendedName>
        <fullName evidence="1">DUF6894 domain-containing protein</fullName>
    </recommendedName>
</protein>
<keyword evidence="3" id="KW-1185">Reference proteome</keyword>
<proteinExistence type="predicted"/>
<dbReference type="Proteomes" id="UP001055125">
    <property type="component" value="Unassembled WGS sequence"/>
</dbReference>
<reference evidence="2" key="1">
    <citation type="journal article" date="2021" name="Front. Microbiol.">
        <title>Comprehensive Comparative Genomics and Phenotyping of Methylobacterium Species.</title>
        <authorList>
            <person name="Alessa O."/>
            <person name="Ogura Y."/>
            <person name="Fujitani Y."/>
            <person name="Takami H."/>
            <person name="Hayashi T."/>
            <person name="Sahin N."/>
            <person name="Tani A."/>
        </authorList>
    </citation>
    <scope>NUCLEOTIDE SEQUENCE</scope>
    <source>
        <strain evidence="2">DSM 19015</strain>
    </source>
</reference>
<evidence type="ECO:0000313" key="2">
    <source>
        <dbReference type="EMBL" id="GJD96249.1"/>
    </source>
</evidence>
<sequence>MPCYFFNAHIDGDIIPDQGGMELRDVIQALEVGRDTVQAMMQDPTNQVTLLSATLVVTNDAGEVVGEFPFADAFKLLPRPAQNER</sequence>